<dbReference type="Proteomes" id="UP000707356">
    <property type="component" value="Unassembled WGS sequence"/>
</dbReference>
<dbReference type="EMBL" id="JAHHHV010000043">
    <property type="protein sequence ID" value="MBW4465422.1"/>
    <property type="molecule type" value="Genomic_DNA"/>
</dbReference>
<reference evidence="1" key="2">
    <citation type="journal article" date="2022" name="Microbiol. Resour. Announc.">
        <title>Metagenome Sequencing to Explore Phylogenomics of Terrestrial Cyanobacteria.</title>
        <authorList>
            <person name="Ward R.D."/>
            <person name="Stajich J.E."/>
            <person name="Johansen J.R."/>
            <person name="Huntemann M."/>
            <person name="Clum A."/>
            <person name="Foster B."/>
            <person name="Foster B."/>
            <person name="Roux S."/>
            <person name="Palaniappan K."/>
            <person name="Varghese N."/>
            <person name="Mukherjee S."/>
            <person name="Reddy T.B.K."/>
            <person name="Daum C."/>
            <person name="Copeland A."/>
            <person name="Chen I.A."/>
            <person name="Ivanova N.N."/>
            <person name="Kyrpides N.C."/>
            <person name="Shapiro N."/>
            <person name="Eloe-Fadrosh E.A."/>
            <person name="Pietrasiak N."/>
        </authorList>
    </citation>
    <scope>NUCLEOTIDE SEQUENCE</scope>
    <source>
        <strain evidence="1">GSE-TBD4-15B</strain>
    </source>
</reference>
<gene>
    <name evidence="1" type="ORF">KME07_08275</name>
</gene>
<organism evidence="1 2">
    <name type="scientific">Pegethrix bostrychoides GSE-TBD4-15B</name>
    <dbReference type="NCBI Taxonomy" id="2839662"/>
    <lineage>
        <taxon>Bacteria</taxon>
        <taxon>Bacillati</taxon>
        <taxon>Cyanobacteriota</taxon>
        <taxon>Cyanophyceae</taxon>
        <taxon>Oculatellales</taxon>
        <taxon>Oculatellaceae</taxon>
        <taxon>Pegethrix</taxon>
    </lineage>
</organism>
<comment type="caution">
    <text evidence="1">The sequence shown here is derived from an EMBL/GenBank/DDBJ whole genome shotgun (WGS) entry which is preliminary data.</text>
</comment>
<dbReference type="AlphaFoldDB" id="A0A951U5E9"/>
<name>A0A951U5E9_9CYAN</name>
<sequence length="59" mass="7318">MPYEQSLRRWVVVRLSPDLRHIDVARFYKYSDALGYQQILRRIDPSRRYEIMFEAKMPR</sequence>
<evidence type="ECO:0000313" key="2">
    <source>
        <dbReference type="Proteomes" id="UP000707356"/>
    </source>
</evidence>
<reference evidence="1" key="1">
    <citation type="submission" date="2021-05" db="EMBL/GenBank/DDBJ databases">
        <authorList>
            <person name="Pietrasiak N."/>
            <person name="Ward R."/>
            <person name="Stajich J.E."/>
            <person name="Kurbessoian T."/>
        </authorList>
    </citation>
    <scope>NUCLEOTIDE SEQUENCE</scope>
    <source>
        <strain evidence="1">GSE-TBD4-15B</strain>
    </source>
</reference>
<accession>A0A951U5E9</accession>
<proteinExistence type="predicted"/>
<evidence type="ECO:0000313" key="1">
    <source>
        <dbReference type="EMBL" id="MBW4465422.1"/>
    </source>
</evidence>
<protein>
    <submittedName>
        <fullName evidence="1">Uncharacterized protein</fullName>
    </submittedName>
</protein>